<feature type="domain" description="RNA-binding S4" evidence="2">
    <location>
        <begin position="184"/>
        <end position="246"/>
    </location>
</feature>
<proteinExistence type="predicted"/>
<dbReference type="InterPro" id="IPR040591">
    <property type="entry name" value="RqcP2_RBD"/>
</dbReference>
<dbReference type="GeneID" id="82203932"/>
<accession>A0A1U7NCP3</accession>
<dbReference type="SMART" id="SM00363">
    <property type="entry name" value="S4"/>
    <property type="match status" value="1"/>
</dbReference>
<keyword evidence="4" id="KW-1185">Reference proteome</keyword>
<name>A0A1U7NCP3_9FIRM</name>
<evidence type="ECO:0000313" key="4">
    <source>
        <dbReference type="Proteomes" id="UP000186341"/>
    </source>
</evidence>
<dbReference type="AlphaFoldDB" id="A0A1U7NCP3"/>
<dbReference type="EMBL" id="MPJW01000272">
    <property type="protein sequence ID" value="OLU36461.1"/>
    <property type="molecule type" value="Genomic_DNA"/>
</dbReference>
<reference evidence="3 4" key="1">
    <citation type="submission" date="2016-11" db="EMBL/GenBank/DDBJ databases">
        <title>Description of two novel members of the family Erysipelotrichaceae: Ileibacterium lipovorans gen. nov., sp. nov. and Dubosiella newyorkensis, gen. nov., sp. nov.</title>
        <authorList>
            <person name="Cox L.M."/>
            <person name="Sohn J."/>
            <person name="Tyrrell K.L."/>
            <person name="Citron D.M."/>
            <person name="Lawson P.A."/>
            <person name="Patel N.B."/>
            <person name="Iizumi T."/>
            <person name="Perez-Perez G.I."/>
            <person name="Goldstein E.J."/>
            <person name="Blaser M.J."/>
        </authorList>
    </citation>
    <scope>NUCLEOTIDE SEQUENCE [LARGE SCALE GENOMIC DNA]</scope>
    <source>
        <strain evidence="3 4">NYU-BL-A3</strain>
    </source>
</reference>
<dbReference type="Gene3D" id="3.30.70.330">
    <property type="match status" value="1"/>
</dbReference>
<comment type="caution">
    <text evidence="3">The sequence shown here is derived from an EMBL/GenBank/DDBJ whole genome shotgun (WGS) entry which is preliminary data.</text>
</comment>
<gene>
    <name evidence="3" type="ORF">BO222_12440</name>
</gene>
<keyword evidence="1" id="KW-0694">RNA-binding</keyword>
<dbReference type="Gene3D" id="3.30.1370.160">
    <property type="match status" value="1"/>
</dbReference>
<dbReference type="InterPro" id="IPR012677">
    <property type="entry name" value="Nucleotide-bd_a/b_plait_sf"/>
</dbReference>
<dbReference type="RefSeq" id="WP_075821080.1">
    <property type="nucleotide sequence ID" value="NZ_CAOUMU010000061.1"/>
</dbReference>
<dbReference type="Pfam" id="PF17774">
    <property type="entry name" value="YlmH_RBD"/>
    <property type="match status" value="1"/>
</dbReference>
<organism evidence="3 4">
    <name type="scientific">Ileibacterium valens</name>
    <dbReference type="NCBI Taxonomy" id="1862668"/>
    <lineage>
        <taxon>Bacteria</taxon>
        <taxon>Bacillati</taxon>
        <taxon>Bacillota</taxon>
        <taxon>Erysipelotrichia</taxon>
        <taxon>Erysipelotrichales</taxon>
        <taxon>Erysipelotrichaceae</taxon>
        <taxon>Ileibacterium</taxon>
    </lineage>
</organism>
<dbReference type="OrthoDB" id="9812787at2"/>
<evidence type="ECO:0000259" key="2">
    <source>
        <dbReference type="SMART" id="SM00363"/>
    </source>
</evidence>
<dbReference type="PROSITE" id="PS50889">
    <property type="entry name" value="S4"/>
    <property type="match status" value="1"/>
</dbReference>
<dbReference type="GO" id="GO:0003723">
    <property type="term" value="F:RNA binding"/>
    <property type="evidence" value="ECO:0007669"/>
    <property type="project" value="UniProtKB-KW"/>
</dbReference>
<dbReference type="InterPro" id="IPR002942">
    <property type="entry name" value="S4_RNA-bd"/>
</dbReference>
<dbReference type="SUPFAM" id="SSF55174">
    <property type="entry name" value="Alpha-L RNA-binding motif"/>
    <property type="match status" value="1"/>
</dbReference>
<evidence type="ECO:0000256" key="1">
    <source>
        <dbReference type="PROSITE-ProRule" id="PRU00182"/>
    </source>
</evidence>
<dbReference type="Proteomes" id="UP000186341">
    <property type="component" value="Unassembled WGS sequence"/>
</dbReference>
<dbReference type="CDD" id="cd00165">
    <property type="entry name" value="S4"/>
    <property type="match status" value="1"/>
</dbReference>
<protein>
    <recommendedName>
        <fullName evidence="2">RNA-binding S4 domain-containing protein</fullName>
    </recommendedName>
</protein>
<sequence length="259" mass="29197">MPMNTKGHELLIARLYDAFDKVSKSGQQVVTSFLTPAEQQILEMIAKSNPSIQYHLSGGYPMAERQAGIISDGFDEFDKDGSVIIQDFGSQIVCLKSDTDSYLKPLKHPDVLGALMKSGIKRESIGDILCEDHQIFLFCKQNMADFISSEIVRIGKQLVHFELAEINELPEIKRERIEINVPSLRFDAIVAALSKTSRSKAEGMIKQGFVKINDIVLDHKGQLCNNDIVSIRRCGRFLFLGIKNTTRKERLVLEFLKYS</sequence>
<evidence type="ECO:0000313" key="3">
    <source>
        <dbReference type="EMBL" id="OLU36461.1"/>
    </source>
</evidence>